<reference evidence="2" key="1">
    <citation type="submission" date="2020-04" db="EMBL/GenBank/DDBJ databases">
        <authorList>
            <person name="Chiriac C."/>
            <person name="Salcher M."/>
            <person name="Ghai R."/>
            <person name="Kavagutti S V."/>
        </authorList>
    </citation>
    <scope>NUCLEOTIDE SEQUENCE</scope>
</reference>
<organism evidence="2">
    <name type="scientific">uncultured Caudovirales phage</name>
    <dbReference type="NCBI Taxonomy" id="2100421"/>
    <lineage>
        <taxon>Viruses</taxon>
        <taxon>Duplodnaviria</taxon>
        <taxon>Heunggongvirae</taxon>
        <taxon>Uroviricota</taxon>
        <taxon>Caudoviricetes</taxon>
        <taxon>Peduoviridae</taxon>
        <taxon>Maltschvirus</taxon>
        <taxon>Maltschvirus maltsch</taxon>
    </lineage>
</organism>
<dbReference type="EMBL" id="LR796696">
    <property type="protein sequence ID" value="CAB4159907.1"/>
    <property type="molecule type" value="Genomic_DNA"/>
</dbReference>
<evidence type="ECO:0000313" key="2">
    <source>
        <dbReference type="EMBL" id="CAB4159907.1"/>
    </source>
</evidence>
<protein>
    <submittedName>
        <fullName evidence="2">Uncharacterized protein</fullName>
    </submittedName>
</protein>
<proteinExistence type="predicted"/>
<feature type="region of interest" description="Disordered" evidence="1">
    <location>
        <begin position="355"/>
        <end position="384"/>
    </location>
</feature>
<feature type="compositionally biased region" description="Basic and acidic residues" evidence="1">
    <location>
        <begin position="679"/>
        <end position="690"/>
    </location>
</feature>
<feature type="region of interest" description="Disordered" evidence="1">
    <location>
        <begin position="664"/>
        <end position="690"/>
    </location>
</feature>
<gene>
    <name evidence="2" type="ORF">UFOVP724_18</name>
</gene>
<evidence type="ECO:0000256" key="1">
    <source>
        <dbReference type="SAM" id="MobiDB-lite"/>
    </source>
</evidence>
<accession>A0A6J5NLU5</accession>
<sequence length="937" mass="104240">MRFSAQNLQDVLNSFGMTPRAGTDLSSYFEGGFFNRESFNTANAALDEAGKREAGHLGDALDFAFGRNSKDYTSEAIQNAGRAYQKNGQVGLGNFALPTHSSSQLMNLMETNAAAAAFGGAAIGGIVGAAMGNDAGESAVFGGVAGAAMFGMGRGLRSGAFMEQIERRAISSVLGKSHDELVAGKQAVYRGRLEGEVERNREIVQQETQKSMNNEEMERLVREQGTPEEKMMQQREALAREASTASQEQFVGIDRRTNQPVTKQQLDNMPDEEKQFFYGVNDNLSREEYFKERQMSGGDFSIEELGAVSDIVSSLNKQNTESIDKLIKNVGDDLNEIPQEPPKTDVEKLDLKQLAEDNTRAKETPTVSKPEASADEAFGDGNENIFNNTKTLDVDSLEARYKAKDTPHLNEMDSEAMDLATSTKIDMDDYFHNEEMKKQYEAEQAINNTEHLGKELANSFPEEPGFIGQAEGELFFNDDLSQAPAILKFDPKKIDPKDSKQKIIPDGSEKEHVVKSRDGIREELTGNESFDELAERLERVDTNQSNRPLYNPDKTIVEGTQEDVNFFNRQALLNFKPQTYAEHTRNMSAEELNAFEKQLADEQFAAHSERVQAAGYDLSRIPELKEFNAEEAFGGKQINPREALNKAYNSEYDNIVESQKRAAQKQKELDDFDSSHVMTDSKDQTNGKLNELKGDYASDVKMDYEKTETNLYSGTSLNRLGPNATDQQVAAVRAEHENMSARFQANRTAGEDYYSSNPVQYRRLKDSYDIQATEELFPFNEIRQSTRTVNGGAEGPPETKTLNFRHKGSSEALKENEELIDVQGSNYNLVGEKTDPMKAVNASKQMLKVQDLLSEGRFDNMSRPLANKELLQEAVATPTTSFMGKQAQKLLRSGPDHNVGMQTRHMVLGGSMLAGAAFGSKRKDHSRGFNSHRGNRI</sequence>
<name>A0A6J5NLU5_9CAUD</name>